<comment type="caution">
    <text evidence="5">The sequence shown here is derived from an EMBL/GenBank/DDBJ whole genome shotgun (WGS) entry which is preliminary data.</text>
</comment>
<dbReference type="Pfam" id="PF00293">
    <property type="entry name" value="NUDIX"/>
    <property type="match status" value="1"/>
</dbReference>
<accession>A0A923IA29</accession>
<dbReference type="InterPro" id="IPR015797">
    <property type="entry name" value="NUDIX_hydrolase-like_dom_sf"/>
</dbReference>
<gene>
    <name evidence="5" type="ORF">H8S23_08815</name>
</gene>
<protein>
    <submittedName>
        <fullName evidence="5">NUDIX domain-containing protein</fullName>
    </submittedName>
</protein>
<evidence type="ECO:0000256" key="1">
    <source>
        <dbReference type="ARBA" id="ARBA00001946"/>
    </source>
</evidence>
<dbReference type="InterPro" id="IPR020476">
    <property type="entry name" value="Nudix_hydrolase"/>
</dbReference>
<keyword evidence="6" id="KW-1185">Reference proteome</keyword>
<dbReference type="RefSeq" id="WP_186887981.1">
    <property type="nucleotide sequence ID" value="NZ_JACONZ010000003.1"/>
</dbReference>
<dbReference type="InterPro" id="IPR000086">
    <property type="entry name" value="NUDIX_hydrolase_dom"/>
</dbReference>
<comment type="similarity">
    <text evidence="3">Belongs to the Nudix hydrolase family.</text>
</comment>
<proteinExistence type="inferred from homology"/>
<dbReference type="SUPFAM" id="SSF55811">
    <property type="entry name" value="Nudix"/>
    <property type="match status" value="1"/>
</dbReference>
<evidence type="ECO:0000259" key="4">
    <source>
        <dbReference type="PROSITE" id="PS51462"/>
    </source>
</evidence>
<dbReference type="PANTHER" id="PTHR43046:SF2">
    <property type="entry name" value="8-OXO-DGTP DIPHOSPHATASE-RELATED"/>
    <property type="match status" value="1"/>
</dbReference>
<feature type="domain" description="Nudix hydrolase" evidence="4">
    <location>
        <begin position="19"/>
        <end position="152"/>
    </location>
</feature>
<dbReference type="PANTHER" id="PTHR43046">
    <property type="entry name" value="GDP-MANNOSE MANNOSYL HYDROLASE"/>
    <property type="match status" value="1"/>
</dbReference>
<dbReference type="EMBL" id="JACONZ010000003">
    <property type="protein sequence ID" value="MBC5581606.1"/>
    <property type="molecule type" value="Genomic_DNA"/>
</dbReference>
<dbReference type="Proteomes" id="UP000659630">
    <property type="component" value="Unassembled WGS sequence"/>
</dbReference>
<dbReference type="InterPro" id="IPR020084">
    <property type="entry name" value="NUDIX_hydrolase_CS"/>
</dbReference>
<dbReference type="GO" id="GO:0016787">
    <property type="term" value="F:hydrolase activity"/>
    <property type="evidence" value="ECO:0007669"/>
    <property type="project" value="UniProtKB-KW"/>
</dbReference>
<evidence type="ECO:0000256" key="2">
    <source>
        <dbReference type="ARBA" id="ARBA00022801"/>
    </source>
</evidence>
<organism evidence="5 6">
    <name type="scientific">Anaerofilum hominis</name>
    <dbReference type="NCBI Taxonomy" id="2763016"/>
    <lineage>
        <taxon>Bacteria</taxon>
        <taxon>Bacillati</taxon>
        <taxon>Bacillota</taxon>
        <taxon>Clostridia</taxon>
        <taxon>Eubacteriales</taxon>
        <taxon>Oscillospiraceae</taxon>
        <taxon>Anaerofilum</taxon>
    </lineage>
</organism>
<dbReference type="PROSITE" id="PS51462">
    <property type="entry name" value="NUDIX"/>
    <property type="match status" value="1"/>
</dbReference>
<dbReference type="AlphaFoldDB" id="A0A923IA29"/>
<evidence type="ECO:0000313" key="5">
    <source>
        <dbReference type="EMBL" id="MBC5581606.1"/>
    </source>
</evidence>
<evidence type="ECO:0000313" key="6">
    <source>
        <dbReference type="Proteomes" id="UP000659630"/>
    </source>
</evidence>
<dbReference type="Gene3D" id="3.90.79.10">
    <property type="entry name" value="Nucleoside Triphosphate Pyrophosphohydrolase"/>
    <property type="match status" value="1"/>
</dbReference>
<name>A0A923IA29_9FIRM</name>
<sequence length="155" mass="17340">MPEAAFYYKNPAAPRPNKPPILGACAIIQYRSTYLMESRADSDRWAFIGGAMEPEESLEDCILREIREETGLAVSPGLLQFVGVYSDPSRIAAYPDGNIARIISAVYWIVLEDEPVLHCSKESRQLQFFTIEQLAPLTVAETQLDILSDFIEALL</sequence>
<comment type="cofactor">
    <cofactor evidence="1">
        <name>Mg(2+)</name>
        <dbReference type="ChEBI" id="CHEBI:18420"/>
    </cofactor>
</comment>
<dbReference type="PRINTS" id="PR00502">
    <property type="entry name" value="NUDIXFAMILY"/>
</dbReference>
<dbReference type="PROSITE" id="PS00893">
    <property type="entry name" value="NUDIX_BOX"/>
    <property type="match status" value="1"/>
</dbReference>
<reference evidence="5" key="1">
    <citation type="submission" date="2020-08" db="EMBL/GenBank/DDBJ databases">
        <title>Genome public.</title>
        <authorList>
            <person name="Liu C."/>
            <person name="Sun Q."/>
        </authorList>
    </citation>
    <scope>NUCLEOTIDE SEQUENCE</scope>
    <source>
        <strain evidence="5">BX8</strain>
    </source>
</reference>
<keyword evidence="2 3" id="KW-0378">Hydrolase</keyword>
<evidence type="ECO:0000256" key="3">
    <source>
        <dbReference type="RuleBase" id="RU003476"/>
    </source>
</evidence>